<organism evidence="2 3">
    <name type="scientific">Liquidambar formosana</name>
    <name type="common">Formosan gum</name>
    <dbReference type="NCBI Taxonomy" id="63359"/>
    <lineage>
        <taxon>Eukaryota</taxon>
        <taxon>Viridiplantae</taxon>
        <taxon>Streptophyta</taxon>
        <taxon>Embryophyta</taxon>
        <taxon>Tracheophyta</taxon>
        <taxon>Spermatophyta</taxon>
        <taxon>Magnoliopsida</taxon>
        <taxon>eudicotyledons</taxon>
        <taxon>Gunneridae</taxon>
        <taxon>Pentapetalae</taxon>
        <taxon>Saxifragales</taxon>
        <taxon>Altingiaceae</taxon>
        <taxon>Liquidambar</taxon>
    </lineage>
</organism>
<dbReference type="AlphaFoldDB" id="A0AAP0RTR6"/>
<sequence>MAGIRLISTSTVRPASQTESTQRIELTPWDIRLLLLEAIQKGLLFLKPTLPQQKQEENTIFAPLAGLLAATQNDDNTTSFFIQCNNAGAEFTHAVADGVAVADILNPVYVPRIVHSFFPLNGVTNFEGTSKPLLAIQVTELVDGIFIGCTMNHVVADGTSFWHFFNSWAEISRGSDHVSDPPVLPRWFLDGTDRPIRLRLPHDEQLYKKFALPPLEERVFHFTKEKIAELKAKANAETAGGSANNQISSLQALLAHVWRAVTRGRNLKPDQFIQYRLVVGARPRLNPPLSSHYFGNAVRGGIVRIKAGELVENGLGYAALKMKEVVASQTDETIRNYLECWAQNPKLLTLSSMIPENGLITGSSPRFNVYGTDFGWGRPVAVRSGAGNKTDGKMTVFPGVEEGSVDIEACLLAETLEAIGDDAEFMEAVTVSPFDLSLT</sequence>
<dbReference type="PANTHER" id="PTHR31896">
    <property type="entry name" value="FAMILY REGULATORY PROTEIN, PUTATIVE (AFU_ORTHOLOGUE AFUA_3G14730)-RELATED"/>
    <property type="match status" value="1"/>
</dbReference>
<dbReference type="PANTHER" id="PTHR31896:SF39">
    <property type="entry name" value="PROTEIN ENHANCED PSEUDOMONAS SUSCEPTIBILITY 1-LIKE"/>
    <property type="match status" value="1"/>
</dbReference>
<dbReference type="Proteomes" id="UP001415857">
    <property type="component" value="Unassembled WGS sequence"/>
</dbReference>
<dbReference type="EMBL" id="JBBPBK010000005">
    <property type="protein sequence ID" value="KAK9284173.1"/>
    <property type="molecule type" value="Genomic_DNA"/>
</dbReference>
<accession>A0AAP0RTR6</accession>
<evidence type="ECO:0000256" key="1">
    <source>
        <dbReference type="ARBA" id="ARBA00022679"/>
    </source>
</evidence>
<dbReference type="Gene3D" id="3.30.559.10">
    <property type="entry name" value="Chloramphenicol acetyltransferase-like domain"/>
    <property type="match status" value="2"/>
</dbReference>
<name>A0AAP0RTR6_LIQFO</name>
<proteinExistence type="predicted"/>
<protein>
    <recommendedName>
        <fullName evidence="4">HXXXD-type acyl-transferase family protein</fullName>
    </recommendedName>
</protein>
<evidence type="ECO:0008006" key="4">
    <source>
        <dbReference type="Google" id="ProtNLM"/>
    </source>
</evidence>
<evidence type="ECO:0000313" key="2">
    <source>
        <dbReference type="EMBL" id="KAK9284173.1"/>
    </source>
</evidence>
<reference evidence="2 3" key="1">
    <citation type="journal article" date="2024" name="Plant J.">
        <title>Genome sequences and population genomics reveal climatic adaptation and genomic divergence between two closely related sweetgum species.</title>
        <authorList>
            <person name="Xu W.Q."/>
            <person name="Ren C.Q."/>
            <person name="Zhang X.Y."/>
            <person name="Comes H.P."/>
            <person name="Liu X.H."/>
            <person name="Li Y.G."/>
            <person name="Kettle C.J."/>
            <person name="Jalonen R."/>
            <person name="Gaisberger H."/>
            <person name="Ma Y.Z."/>
            <person name="Qiu Y.X."/>
        </authorList>
    </citation>
    <scope>NUCLEOTIDE SEQUENCE [LARGE SCALE GENOMIC DNA]</scope>
    <source>
        <strain evidence="2">Hangzhou</strain>
    </source>
</reference>
<dbReference type="InterPro" id="IPR051283">
    <property type="entry name" value="Sec_Metabolite_Acyltrans"/>
</dbReference>
<keyword evidence="3" id="KW-1185">Reference proteome</keyword>
<dbReference type="GO" id="GO:0016740">
    <property type="term" value="F:transferase activity"/>
    <property type="evidence" value="ECO:0007669"/>
    <property type="project" value="UniProtKB-KW"/>
</dbReference>
<comment type="caution">
    <text evidence="2">The sequence shown here is derived from an EMBL/GenBank/DDBJ whole genome shotgun (WGS) entry which is preliminary data.</text>
</comment>
<evidence type="ECO:0000313" key="3">
    <source>
        <dbReference type="Proteomes" id="UP001415857"/>
    </source>
</evidence>
<keyword evidence="1" id="KW-0808">Transferase</keyword>
<gene>
    <name evidence="2" type="ORF">L1049_023341</name>
</gene>
<dbReference type="InterPro" id="IPR023213">
    <property type="entry name" value="CAT-like_dom_sf"/>
</dbReference>
<dbReference type="Pfam" id="PF02458">
    <property type="entry name" value="Transferase"/>
    <property type="match status" value="1"/>
</dbReference>